<organism evidence="1 2">
    <name type="scientific">Proteiniborus ethanoligenes</name>
    <dbReference type="NCBI Taxonomy" id="415015"/>
    <lineage>
        <taxon>Bacteria</taxon>
        <taxon>Bacillati</taxon>
        <taxon>Bacillota</taxon>
        <taxon>Clostridia</taxon>
        <taxon>Eubacteriales</taxon>
        <taxon>Proteiniborus</taxon>
    </lineage>
</organism>
<dbReference type="EMBL" id="FNQE01000007">
    <property type="protein sequence ID" value="SDY77372.1"/>
    <property type="molecule type" value="Genomic_DNA"/>
</dbReference>
<sequence length="49" mass="5748">MLTKREIEIIKAVIAYIDDNKSRRIRIIDKDTNHIKRNKSLGMPLKINA</sequence>
<keyword evidence="2" id="KW-1185">Reference proteome</keyword>
<dbReference type="Proteomes" id="UP000198625">
    <property type="component" value="Unassembled WGS sequence"/>
</dbReference>
<protein>
    <submittedName>
        <fullName evidence="1">Uncharacterized protein</fullName>
    </submittedName>
</protein>
<dbReference type="AlphaFoldDB" id="A0A1H3MKW5"/>
<proteinExistence type="predicted"/>
<accession>A0A1H3MKW5</accession>
<dbReference type="STRING" id="415015.SAMN05660462_00861"/>
<evidence type="ECO:0000313" key="1">
    <source>
        <dbReference type="EMBL" id="SDY77372.1"/>
    </source>
</evidence>
<gene>
    <name evidence="1" type="ORF">SAMN05660462_00861</name>
</gene>
<name>A0A1H3MKW5_9FIRM</name>
<dbReference type="RefSeq" id="WP_176967867.1">
    <property type="nucleotide sequence ID" value="NZ_FNQE01000007.1"/>
</dbReference>
<evidence type="ECO:0000313" key="2">
    <source>
        <dbReference type="Proteomes" id="UP000198625"/>
    </source>
</evidence>
<reference evidence="1 2" key="1">
    <citation type="submission" date="2016-10" db="EMBL/GenBank/DDBJ databases">
        <authorList>
            <person name="de Groot N.N."/>
        </authorList>
    </citation>
    <scope>NUCLEOTIDE SEQUENCE [LARGE SCALE GENOMIC DNA]</scope>
    <source>
        <strain evidence="1 2">DSM 21650</strain>
    </source>
</reference>